<dbReference type="Proteomes" id="UP000264006">
    <property type="component" value="Chromosome"/>
</dbReference>
<accession>A0A346Y2C1</accession>
<dbReference type="KEGG" id="euz:DVS28_a3947"/>
<feature type="domain" description="Ppx/GppA phosphatase N-terminal" evidence="1">
    <location>
        <begin position="42"/>
        <end position="317"/>
    </location>
</feature>
<dbReference type="InterPro" id="IPR050273">
    <property type="entry name" value="GppA/Ppx_hydrolase"/>
</dbReference>
<evidence type="ECO:0000313" key="2">
    <source>
        <dbReference type="EMBL" id="AXV08618.1"/>
    </source>
</evidence>
<dbReference type="SUPFAM" id="SSF53067">
    <property type="entry name" value="Actin-like ATPase domain"/>
    <property type="match status" value="2"/>
</dbReference>
<dbReference type="GO" id="GO:0016462">
    <property type="term" value="F:pyrophosphatase activity"/>
    <property type="evidence" value="ECO:0007669"/>
    <property type="project" value="TreeGrafter"/>
</dbReference>
<evidence type="ECO:0000313" key="3">
    <source>
        <dbReference type="Proteomes" id="UP000264006"/>
    </source>
</evidence>
<dbReference type="CDD" id="cd24054">
    <property type="entry name" value="ASKHA_NBD_AaPPX-GppA_MtPPX2-like"/>
    <property type="match status" value="1"/>
</dbReference>
<dbReference type="InterPro" id="IPR003695">
    <property type="entry name" value="Ppx_GppA_N"/>
</dbReference>
<name>A0A346Y2C1_9ACTN</name>
<dbReference type="Pfam" id="PF02541">
    <property type="entry name" value="Ppx-GppA"/>
    <property type="match status" value="1"/>
</dbReference>
<sequence>MSPLSGERAGDDRAGDDRAGDVVAAVDIGTNSVRLLAARPTADGGMEPLDRQLRITRLGAGVDRTGQLDPAAVDRTIAALADYHDRWVALGAMRVRITATSAVRDASNAGQFRDAVVATTGVAPEVLSGDQEAALAFDGAVSGLGDVEGPVVVLDIGGGSTELVRGTDHVLASTSRQLGSVRLTERHLHDDPPSPSQVQAARATVAEQMEEVARLVAPQPGDVLVGTAGTVTTLAAVHLGLGEWRDGAVHGVRLSAATVADLALRLCAMPTAERVSRLRVEPGRADVIAAGALILDGVLDRFGFAEVVVSETDILDGIARSLY</sequence>
<keyword evidence="3" id="KW-1185">Reference proteome</keyword>
<gene>
    <name evidence="2" type="ORF">DVS28_a3947</name>
</gene>
<proteinExistence type="predicted"/>
<dbReference type="AlphaFoldDB" id="A0A346Y2C1"/>
<protein>
    <submittedName>
        <fullName evidence="2">Exopolyphosphatase</fullName>
    </submittedName>
</protein>
<evidence type="ECO:0000259" key="1">
    <source>
        <dbReference type="Pfam" id="PF02541"/>
    </source>
</evidence>
<reference evidence="2 3" key="1">
    <citation type="submission" date="2018-09" db="EMBL/GenBank/DDBJ databases">
        <title>Complete genome sequence of Euzebya sp. DY32-46 isolated from seawater of Pacific Ocean.</title>
        <authorList>
            <person name="Xu L."/>
            <person name="Wu Y.-H."/>
            <person name="Xu X.-W."/>
        </authorList>
    </citation>
    <scope>NUCLEOTIDE SEQUENCE [LARGE SCALE GENOMIC DNA]</scope>
    <source>
        <strain evidence="2 3">DY32-46</strain>
    </source>
</reference>
<dbReference type="PANTHER" id="PTHR30005:SF13">
    <property type="entry name" value="EXOPOLYPHOSPHATASE 2"/>
    <property type="match status" value="1"/>
</dbReference>
<organism evidence="2 3">
    <name type="scientific">Euzebya pacifica</name>
    <dbReference type="NCBI Taxonomy" id="1608957"/>
    <lineage>
        <taxon>Bacteria</taxon>
        <taxon>Bacillati</taxon>
        <taxon>Actinomycetota</taxon>
        <taxon>Nitriliruptoria</taxon>
        <taxon>Euzebyales</taxon>
    </lineage>
</organism>
<dbReference type="Gene3D" id="3.30.420.150">
    <property type="entry name" value="Exopolyphosphatase. Domain 2"/>
    <property type="match status" value="1"/>
</dbReference>
<dbReference type="PANTHER" id="PTHR30005">
    <property type="entry name" value="EXOPOLYPHOSPHATASE"/>
    <property type="match status" value="1"/>
</dbReference>
<dbReference type="RefSeq" id="WP_216826155.1">
    <property type="nucleotide sequence ID" value="NZ_CP031165.1"/>
</dbReference>
<dbReference type="InterPro" id="IPR043129">
    <property type="entry name" value="ATPase_NBD"/>
</dbReference>
<dbReference type="Gene3D" id="3.30.420.40">
    <property type="match status" value="1"/>
</dbReference>
<dbReference type="EMBL" id="CP031165">
    <property type="protein sequence ID" value="AXV08618.1"/>
    <property type="molecule type" value="Genomic_DNA"/>
</dbReference>